<name>A0A7J7BZE1_TRIWF</name>
<comment type="caution">
    <text evidence="8">The sequence shown here is derived from an EMBL/GenBank/DDBJ whole genome shotgun (WGS) entry which is preliminary data.</text>
</comment>
<evidence type="ECO:0000256" key="2">
    <source>
        <dbReference type="ARBA" id="ARBA00022771"/>
    </source>
</evidence>
<feature type="transmembrane region" description="Helical" evidence="6">
    <location>
        <begin position="228"/>
        <end position="250"/>
    </location>
</feature>
<feature type="domain" description="RING-type" evidence="7">
    <location>
        <begin position="88"/>
        <end position="131"/>
    </location>
</feature>
<dbReference type="SMART" id="SM00184">
    <property type="entry name" value="RING"/>
    <property type="match status" value="1"/>
</dbReference>
<dbReference type="Pfam" id="PF00097">
    <property type="entry name" value="zf-C3HC4"/>
    <property type="match status" value="1"/>
</dbReference>
<proteinExistence type="predicted"/>
<evidence type="ECO:0000256" key="6">
    <source>
        <dbReference type="SAM" id="Phobius"/>
    </source>
</evidence>
<feature type="region of interest" description="Disordered" evidence="5">
    <location>
        <begin position="57"/>
        <end position="78"/>
    </location>
</feature>
<dbReference type="Proteomes" id="UP000593562">
    <property type="component" value="Unassembled WGS sequence"/>
</dbReference>
<evidence type="ECO:0000256" key="3">
    <source>
        <dbReference type="ARBA" id="ARBA00022833"/>
    </source>
</evidence>
<keyword evidence="3" id="KW-0862">Zinc</keyword>
<protein>
    <recommendedName>
        <fullName evidence="7">RING-type domain-containing protein</fullName>
    </recommendedName>
</protein>
<keyword evidence="6" id="KW-0812">Transmembrane</keyword>
<keyword evidence="1" id="KW-0479">Metal-binding</keyword>
<dbReference type="InterPro" id="IPR017907">
    <property type="entry name" value="Znf_RING_CS"/>
</dbReference>
<dbReference type="InParanoid" id="A0A7J7BZE1"/>
<dbReference type="PANTHER" id="PTHR22894">
    <property type="entry name" value="RING-TYPE DOMAIN-CONTAINING PROTEIN"/>
    <property type="match status" value="1"/>
</dbReference>
<evidence type="ECO:0000313" key="8">
    <source>
        <dbReference type="EMBL" id="KAF5727241.1"/>
    </source>
</evidence>
<evidence type="ECO:0000256" key="4">
    <source>
        <dbReference type="PROSITE-ProRule" id="PRU00175"/>
    </source>
</evidence>
<accession>A0A7J7BZE1</accession>
<organism evidence="8 9">
    <name type="scientific">Tripterygium wilfordii</name>
    <name type="common">Thunder God vine</name>
    <dbReference type="NCBI Taxonomy" id="458696"/>
    <lineage>
        <taxon>Eukaryota</taxon>
        <taxon>Viridiplantae</taxon>
        <taxon>Streptophyta</taxon>
        <taxon>Embryophyta</taxon>
        <taxon>Tracheophyta</taxon>
        <taxon>Spermatophyta</taxon>
        <taxon>Magnoliopsida</taxon>
        <taxon>eudicotyledons</taxon>
        <taxon>Gunneridae</taxon>
        <taxon>Pentapetalae</taxon>
        <taxon>rosids</taxon>
        <taxon>fabids</taxon>
        <taxon>Celastrales</taxon>
        <taxon>Celastraceae</taxon>
        <taxon>Tripterygium</taxon>
    </lineage>
</organism>
<sequence>MEALASLRTSVREGNHKKCTTARRRVNDVVFDGETEEKEIPDGLGNPEDVVVMDGEGEKEAKTEDLAGEGETETEYSREVGPPLDDCCPICFSSFTVPCRSNCNHWFCGSCILQFWNYSAISKPCRCPMCSSNIIKLTPEASLFNEQELEVSEVIDRVQRYNSLFVGGVRGAFRKVLEFPLFFRRTLREITDPDRPHYHLNEVRIFAMVLGAFYAATPFEFIPTGRLGIVRLFDYVAIMLVFVLRLVGIYRRRRLAQNVRQLAAAQPLGD</sequence>
<gene>
    <name evidence="8" type="ORF">HS088_TW22G00930</name>
</gene>
<reference evidence="8 9" key="1">
    <citation type="journal article" date="2020" name="Nat. Commun.">
        <title>Genome of Tripterygium wilfordii and identification of cytochrome P450 involved in triptolide biosynthesis.</title>
        <authorList>
            <person name="Tu L."/>
            <person name="Su P."/>
            <person name="Zhang Z."/>
            <person name="Gao L."/>
            <person name="Wang J."/>
            <person name="Hu T."/>
            <person name="Zhou J."/>
            <person name="Zhang Y."/>
            <person name="Zhao Y."/>
            <person name="Liu Y."/>
            <person name="Song Y."/>
            <person name="Tong Y."/>
            <person name="Lu Y."/>
            <person name="Yang J."/>
            <person name="Xu C."/>
            <person name="Jia M."/>
            <person name="Peters R.J."/>
            <person name="Huang L."/>
            <person name="Gao W."/>
        </authorList>
    </citation>
    <scope>NUCLEOTIDE SEQUENCE [LARGE SCALE GENOMIC DNA]</scope>
    <source>
        <strain evidence="9">cv. XIE 37</strain>
        <tissue evidence="8">Leaf</tissue>
    </source>
</reference>
<keyword evidence="9" id="KW-1185">Reference proteome</keyword>
<dbReference type="OrthoDB" id="9049620at2759"/>
<dbReference type="InterPro" id="IPR018957">
    <property type="entry name" value="Znf_C3HC4_RING-type"/>
</dbReference>
<feature type="transmembrane region" description="Helical" evidence="6">
    <location>
        <begin position="205"/>
        <end position="222"/>
    </location>
</feature>
<dbReference type="InterPro" id="IPR001841">
    <property type="entry name" value="Znf_RING"/>
</dbReference>
<dbReference type="AlphaFoldDB" id="A0A7J7BZE1"/>
<dbReference type="InterPro" id="IPR038896">
    <property type="entry name" value="RNF170"/>
</dbReference>
<keyword evidence="6" id="KW-1133">Transmembrane helix</keyword>
<evidence type="ECO:0000256" key="5">
    <source>
        <dbReference type="SAM" id="MobiDB-lite"/>
    </source>
</evidence>
<keyword evidence="6" id="KW-0472">Membrane</keyword>
<evidence type="ECO:0000259" key="7">
    <source>
        <dbReference type="PROSITE" id="PS50089"/>
    </source>
</evidence>
<dbReference type="PANTHER" id="PTHR22894:SF4">
    <property type="entry name" value="E3 UBIQUITIN-PROTEIN LIGASE RNF170-LIKE ISOFORM X1"/>
    <property type="match status" value="1"/>
</dbReference>
<dbReference type="PROSITE" id="PS50089">
    <property type="entry name" value="ZF_RING_2"/>
    <property type="match status" value="1"/>
</dbReference>
<evidence type="ECO:0000256" key="1">
    <source>
        <dbReference type="ARBA" id="ARBA00022723"/>
    </source>
</evidence>
<keyword evidence="2 4" id="KW-0863">Zinc-finger</keyword>
<dbReference type="EMBL" id="JAAARO010000022">
    <property type="protein sequence ID" value="KAF5727241.1"/>
    <property type="molecule type" value="Genomic_DNA"/>
</dbReference>
<evidence type="ECO:0000313" key="9">
    <source>
        <dbReference type="Proteomes" id="UP000593562"/>
    </source>
</evidence>
<dbReference type="GO" id="GO:0008270">
    <property type="term" value="F:zinc ion binding"/>
    <property type="evidence" value="ECO:0007669"/>
    <property type="project" value="UniProtKB-KW"/>
</dbReference>
<dbReference type="InterPro" id="IPR013083">
    <property type="entry name" value="Znf_RING/FYVE/PHD"/>
</dbReference>
<dbReference type="SUPFAM" id="SSF57850">
    <property type="entry name" value="RING/U-box"/>
    <property type="match status" value="1"/>
</dbReference>
<dbReference type="Gene3D" id="3.30.40.10">
    <property type="entry name" value="Zinc/RING finger domain, C3HC4 (zinc finger)"/>
    <property type="match status" value="1"/>
</dbReference>
<dbReference type="PROSITE" id="PS00518">
    <property type="entry name" value="ZF_RING_1"/>
    <property type="match status" value="1"/>
</dbReference>
<dbReference type="GO" id="GO:0061630">
    <property type="term" value="F:ubiquitin protein ligase activity"/>
    <property type="evidence" value="ECO:0007669"/>
    <property type="project" value="InterPro"/>
</dbReference>